<proteinExistence type="predicted"/>
<dbReference type="Pfam" id="PF01190">
    <property type="entry name" value="Pollen_Ole_e_1"/>
    <property type="match status" value="1"/>
</dbReference>
<reference evidence="1" key="1">
    <citation type="submission" date="2020-07" db="EMBL/GenBank/DDBJ databases">
        <authorList>
            <person name="Lin J."/>
        </authorList>
    </citation>
    <scope>NUCLEOTIDE SEQUENCE</scope>
</reference>
<evidence type="ECO:0000313" key="1">
    <source>
        <dbReference type="EMBL" id="CAD1832604.1"/>
    </source>
</evidence>
<accession>A0A6V7PP22</accession>
<protein>
    <submittedName>
        <fullName evidence="1">Uncharacterized protein</fullName>
    </submittedName>
</protein>
<sequence length="117" mass="12855">MVWLRCNNGGGKQAALSIAATTDERGYFRIQTTKATSAMARNCRLFFVSSPFQGCNMRFTRKAKGLKFETNATAGGAAEKLSDLCRPVLRVRSGRRVPPRPPLITEALLHWPGAVTE</sequence>
<organism evidence="1">
    <name type="scientific">Ananas comosus var. bracteatus</name>
    <name type="common">red pineapple</name>
    <dbReference type="NCBI Taxonomy" id="296719"/>
    <lineage>
        <taxon>Eukaryota</taxon>
        <taxon>Viridiplantae</taxon>
        <taxon>Streptophyta</taxon>
        <taxon>Embryophyta</taxon>
        <taxon>Tracheophyta</taxon>
        <taxon>Spermatophyta</taxon>
        <taxon>Magnoliopsida</taxon>
        <taxon>Liliopsida</taxon>
        <taxon>Poales</taxon>
        <taxon>Bromeliaceae</taxon>
        <taxon>Bromelioideae</taxon>
        <taxon>Ananas</taxon>
    </lineage>
</organism>
<gene>
    <name evidence="1" type="ORF">CB5_LOCUS15815</name>
</gene>
<dbReference type="EMBL" id="LR862150">
    <property type="protein sequence ID" value="CAD1832604.1"/>
    <property type="molecule type" value="Genomic_DNA"/>
</dbReference>
<name>A0A6V7PP22_ANACO</name>
<dbReference type="AlphaFoldDB" id="A0A6V7PP22"/>